<name>A0A8J3NC68_9ACTN</name>
<proteinExistence type="predicted"/>
<keyword evidence="2" id="KW-1185">Reference proteome</keyword>
<dbReference type="AlphaFoldDB" id="A0A8J3NC68"/>
<organism evidence="1 2">
    <name type="scientific">Actinocatenispora rupis</name>
    <dbReference type="NCBI Taxonomy" id="519421"/>
    <lineage>
        <taxon>Bacteria</taxon>
        <taxon>Bacillati</taxon>
        <taxon>Actinomycetota</taxon>
        <taxon>Actinomycetes</taxon>
        <taxon>Micromonosporales</taxon>
        <taxon>Micromonosporaceae</taxon>
        <taxon>Actinocatenispora</taxon>
    </lineage>
</organism>
<reference evidence="1" key="1">
    <citation type="submission" date="2021-01" db="EMBL/GenBank/DDBJ databases">
        <title>Whole genome shotgun sequence of Actinocatenispora rupis NBRC 107355.</title>
        <authorList>
            <person name="Komaki H."/>
            <person name="Tamura T."/>
        </authorList>
    </citation>
    <scope>NUCLEOTIDE SEQUENCE</scope>
    <source>
        <strain evidence="1">NBRC 107355</strain>
    </source>
</reference>
<gene>
    <name evidence="1" type="ORF">Aru02nite_24440</name>
</gene>
<evidence type="ECO:0000313" key="1">
    <source>
        <dbReference type="EMBL" id="GID11555.1"/>
    </source>
</evidence>
<evidence type="ECO:0008006" key="3">
    <source>
        <dbReference type="Google" id="ProtNLM"/>
    </source>
</evidence>
<accession>A0A8J3NC68</accession>
<sequence length="193" mass="21230">MGELADRLDQLQVRISSPDGRITAVVSGRGRPLGVELPPAAYHRYAEATLAHQLAQLGRLGYAAYRREYRQLTDAAIDRPVHDDMPDVAGPRLREYRARVATIASHGDGGDGRVRLGARGLAEWTVSIRTGVTRSAPVGEFLGWLHTALARLLADHHAQAGRIHRAVYEEPVPDVPVSDDAPYRVLGYWRGSR</sequence>
<evidence type="ECO:0000313" key="2">
    <source>
        <dbReference type="Proteomes" id="UP000612808"/>
    </source>
</evidence>
<protein>
    <recommendedName>
        <fullName evidence="3">YbaB/EbfC DNA-binding family protein</fullName>
    </recommendedName>
</protein>
<dbReference type="Proteomes" id="UP000612808">
    <property type="component" value="Unassembled WGS sequence"/>
</dbReference>
<dbReference type="EMBL" id="BOMB01000012">
    <property type="protein sequence ID" value="GID11555.1"/>
    <property type="molecule type" value="Genomic_DNA"/>
</dbReference>
<comment type="caution">
    <text evidence="1">The sequence shown here is derived from an EMBL/GenBank/DDBJ whole genome shotgun (WGS) entry which is preliminary data.</text>
</comment>
<dbReference type="RefSeq" id="WP_203657533.1">
    <property type="nucleotide sequence ID" value="NZ_BAAAZM010000006.1"/>
</dbReference>